<evidence type="ECO:0000313" key="2">
    <source>
        <dbReference type="EMBL" id="SBQ57557.1"/>
    </source>
</evidence>
<sequence>TCPHATTLVLLCHPARETPGSSPRLGSLQSGPTTISQGGAHADRLSVSRGTRAALERGQVRLLWLTGSPPSCLPRATGKRSSQVKVGEALLGSTPSAPITHQLLSVTLLLEPKPVVLNALLDTGAADNFIDQELADQLRLPTTELEHTISVTSVDGRPLQPYPIQRQTQLLRMSVEEHHETIRLLVISAPSSPLILGHSWFRQHNPHVSWLTGRLLHWGPQCNSHRHHAPEMDSAPPDTAPPRTKDIPTHYRDLLHVFDRNRAAVLPPHRPYDMEIRLQPGTTPPRDCLFSLAPS</sequence>
<proteinExistence type="predicted"/>
<feature type="compositionally biased region" description="Polar residues" evidence="1">
    <location>
        <begin position="27"/>
        <end position="37"/>
    </location>
</feature>
<dbReference type="CDD" id="cd00303">
    <property type="entry name" value="retropepsin_like"/>
    <property type="match status" value="1"/>
</dbReference>
<dbReference type="AlphaFoldDB" id="A0A1A8FEV5"/>
<evidence type="ECO:0000256" key="1">
    <source>
        <dbReference type="SAM" id="MobiDB-lite"/>
    </source>
</evidence>
<feature type="region of interest" description="Disordered" evidence="1">
    <location>
        <begin position="15"/>
        <end position="43"/>
    </location>
</feature>
<dbReference type="Gene3D" id="2.40.70.10">
    <property type="entry name" value="Acid Proteases"/>
    <property type="match status" value="1"/>
</dbReference>
<gene>
    <name evidence="2" type="primary">Nfu_g_1_015200</name>
</gene>
<feature type="region of interest" description="Disordered" evidence="1">
    <location>
        <begin position="226"/>
        <end position="245"/>
    </location>
</feature>
<dbReference type="SUPFAM" id="SSF50630">
    <property type="entry name" value="Acid proteases"/>
    <property type="match status" value="1"/>
</dbReference>
<organism evidence="2">
    <name type="scientific">Nothobranchius korthausae</name>
    <dbReference type="NCBI Taxonomy" id="1143690"/>
    <lineage>
        <taxon>Eukaryota</taxon>
        <taxon>Metazoa</taxon>
        <taxon>Chordata</taxon>
        <taxon>Craniata</taxon>
        <taxon>Vertebrata</taxon>
        <taxon>Euteleostomi</taxon>
        <taxon>Actinopterygii</taxon>
        <taxon>Neopterygii</taxon>
        <taxon>Teleostei</taxon>
        <taxon>Neoteleostei</taxon>
        <taxon>Acanthomorphata</taxon>
        <taxon>Ovalentaria</taxon>
        <taxon>Atherinomorphae</taxon>
        <taxon>Cyprinodontiformes</taxon>
        <taxon>Nothobranchiidae</taxon>
        <taxon>Nothobranchius</taxon>
    </lineage>
</organism>
<dbReference type="Pfam" id="PF13975">
    <property type="entry name" value="gag-asp_proteas"/>
    <property type="match status" value="1"/>
</dbReference>
<accession>A0A1A8FEV5</accession>
<dbReference type="PANTHER" id="PTHR15503">
    <property type="entry name" value="LDOC1 RELATED"/>
    <property type="match status" value="1"/>
</dbReference>
<protein>
    <recommendedName>
        <fullName evidence="3">Peptidase A2 domain-containing protein</fullName>
    </recommendedName>
</protein>
<feature type="non-terminal residue" evidence="2">
    <location>
        <position position="1"/>
    </location>
</feature>
<dbReference type="EMBL" id="HAEB01011030">
    <property type="protein sequence ID" value="SBQ57557.1"/>
    <property type="molecule type" value="Transcribed_RNA"/>
</dbReference>
<dbReference type="PANTHER" id="PTHR15503:SF22">
    <property type="entry name" value="TRANSPOSON TY3-I GAG POLYPROTEIN"/>
    <property type="match status" value="1"/>
</dbReference>
<dbReference type="InterPro" id="IPR021109">
    <property type="entry name" value="Peptidase_aspartic_dom_sf"/>
</dbReference>
<evidence type="ECO:0008006" key="3">
    <source>
        <dbReference type="Google" id="ProtNLM"/>
    </source>
</evidence>
<dbReference type="InterPro" id="IPR032567">
    <property type="entry name" value="RTL1-rel"/>
</dbReference>
<reference evidence="2" key="2">
    <citation type="submission" date="2016-06" db="EMBL/GenBank/DDBJ databases">
        <title>The genome of a short-lived fish provides insights into sex chromosome evolution and the genetic control of aging.</title>
        <authorList>
            <person name="Reichwald K."/>
            <person name="Felder M."/>
            <person name="Petzold A."/>
            <person name="Koch P."/>
            <person name="Groth M."/>
            <person name="Platzer M."/>
        </authorList>
    </citation>
    <scope>NUCLEOTIDE SEQUENCE</scope>
    <source>
        <tissue evidence="2">Brain</tissue>
    </source>
</reference>
<reference evidence="2" key="1">
    <citation type="submission" date="2016-05" db="EMBL/GenBank/DDBJ databases">
        <authorList>
            <person name="Lavstsen T."/>
            <person name="Jespersen J.S."/>
        </authorList>
    </citation>
    <scope>NUCLEOTIDE SEQUENCE</scope>
    <source>
        <tissue evidence="2">Brain</tissue>
    </source>
</reference>
<name>A0A1A8FEV5_9TELE</name>